<dbReference type="NCBIfam" id="TIGR00756">
    <property type="entry name" value="PPR"/>
    <property type="match status" value="1"/>
</dbReference>
<evidence type="ECO:0000313" key="8">
    <source>
        <dbReference type="EMBL" id="MBX23162.1"/>
    </source>
</evidence>
<dbReference type="EMBL" id="GGEC01042678">
    <property type="protein sequence ID" value="MBX23162.1"/>
    <property type="molecule type" value="Transcribed_RNA"/>
</dbReference>
<dbReference type="EMBL" id="GGEC01042679">
    <property type="protein sequence ID" value="MBX23163.1"/>
    <property type="molecule type" value="Transcribed_RNA"/>
</dbReference>
<evidence type="ECO:0000259" key="7">
    <source>
        <dbReference type="Pfam" id="PF14432"/>
    </source>
</evidence>
<protein>
    <submittedName>
        <fullName evidence="8">Uncharacterized protein MANES_01G231600</fullName>
    </submittedName>
</protein>
<feature type="repeat" description="PPR" evidence="6">
    <location>
        <begin position="415"/>
        <end position="449"/>
    </location>
</feature>
<dbReference type="PANTHER" id="PTHR47926:SF388">
    <property type="entry name" value="DYW DOMAIN-CONTAINING PROTEIN"/>
    <property type="match status" value="1"/>
</dbReference>
<dbReference type="InterPro" id="IPR002885">
    <property type="entry name" value="PPR_rpt"/>
</dbReference>
<accession>A0A2P2LYX7</accession>
<dbReference type="InterPro" id="IPR032867">
    <property type="entry name" value="DYW_dom"/>
</dbReference>
<dbReference type="Gene3D" id="1.25.40.10">
    <property type="entry name" value="Tetratricopeptide repeat domain"/>
    <property type="match status" value="1"/>
</dbReference>
<dbReference type="InterPro" id="IPR011990">
    <property type="entry name" value="TPR-like_helical_dom_sf"/>
</dbReference>
<evidence type="ECO:0000256" key="2">
    <source>
        <dbReference type="ARBA" id="ARBA00006643"/>
    </source>
</evidence>
<feature type="repeat" description="PPR" evidence="6">
    <location>
        <begin position="384"/>
        <end position="414"/>
    </location>
</feature>
<evidence type="ECO:0000256" key="4">
    <source>
        <dbReference type="ARBA" id="ARBA00022946"/>
    </source>
</evidence>
<dbReference type="GO" id="GO:0009451">
    <property type="term" value="P:RNA modification"/>
    <property type="evidence" value="ECO:0007669"/>
    <property type="project" value="InterPro"/>
</dbReference>
<evidence type="ECO:0000256" key="1">
    <source>
        <dbReference type="ARBA" id="ARBA00004173"/>
    </source>
</evidence>
<dbReference type="Pfam" id="PF01535">
    <property type="entry name" value="PPR"/>
    <property type="match status" value="3"/>
</dbReference>
<feature type="domain" description="DYW" evidence="7">
    <location>
        <begin position="620"/>
        <end position="712"/>
    </location>
</feature>
<name>A0A2P2LYX7_RHIMU</name>
<evidence type="ECO:0000256" key="6">
    <source>
        <dbReference type="PROSITE-ProRule" id="PRU00708"/>
    </source>
</evidence>
<dbReference type="PROSITE" id="PS51257">
    <property type="entry name" value="PROKAR_LIPOPROTEIN"/>
    <property type="match status" value="1"/>
</dbReference>
<organism evidence="8">
    <name type="scientific">Rhizophora mucronata</name>
    <name type="common">Asiatic mangrove</name>
    <dbReference type="NCBI Taxonomy" id="61149"/>
    <lineage>
        <taxon>Eukaryota</taxon>
        <taxon>Viridiplantae</taxon>
        <taxon>Streptophyta</taxon>
        <taxon>Embryophyta</taxon>
        <taxon>Tracheophyta</taxon>
        <taxon>Spermatophyta</taxon>
        <taxon>Magnoliopsida</taxon>
        <taxon>eudicotyledons</taxon>
        <taxon>Gunneridae</taxon>
        <taxon>Pentapetalae</taxon>
        <taxon>rosids</taxon>
        <taxon>fabids</taxon>
        <taxon>Malpighiales</taxon>
        <taxon>Rhizophoraceae</taxon>
        <taxon>Rhizophora</taxon>
    </lineage>
</organism>
<dbReference type="PANTHER" id="PTHR47926">
    <property type="entry name" value="PENTATRICOPEPTIDE REPEAT-CONTAINING PROTEIN"/>
    <property type="match status" value="1"/>
</dbReference>
<evidence type="ECO:0000256" key="3">
    <source>
        <dbReference type="ARBA" id="ARBA00022737"/>
    </source>
</evidence>
<dbReference type="InterPro" id="IPR046960">
    <property type="entry name" value="PPR_At4g14850-like_plant"/>
</dbReference>
<dbReference type="PROSITE" id="PS51375">
    <property type="entry name" value="PPR"/>
    <property type="match status" value="2"/>
</dbReference>
<dbReference type="GO" id="GO:0008270">
    <property type="term" value="F:zinc ion binding"/>
    <property type="evidence" value="ECO:0007669"/>
    <property type="project" value="InterPro"/>
</dbReference>
<dbReference type="GO" id="GO:0003723">
    <property type="term" value="F:RNA binding"/>
    <property type="evidence" value="ECO:0007669"/>
    <property type="project" value="InterPro"/>
</dbReference>
<keyword evidence="4" id="KW-0809">Transit peptide</keyword>
<evidence type="ECO:0000256" key="5">
    <source>
        <dbReference type="ARBA" id="ARBA00023128"/>
    </source>
</evidence>
<dbReference type="GO" id="GO:0005739">
    <property type="term" value="C:mitochondrion"/>
    <property type="evidence" value="ECO:0007669"/>
    <property type="project" value="UniProtKB-SubCell"/>
</dbReference>
<comment type="subcellular location">
    <subcellularLocation>
        <location evidence="1">Mitochondrion</location>
    </subcellularLocation>
</comment>
<reference evidence="8" key="1">
    <citation type="submission" date="2018-02" db="EMBL/GenBank/DDBJ databases">
        <title>Rhizophora mucronata_Transcriptome.</title>
        <authorList>
            <person name="Meera S.P."/>
            <person name="Sreeshan A."/>
            <person name="Augustine A."/>
        </authorList>
    </citation>
    <scope>NUCLEOTIDE SEQUENCE</scope>
    <source>
        <tissue evidence="8">Leaf</tissue>
    </source>
</reference>
<comment type="similarity">
    <text evidence="2">Belongs to the PPR family. PCMP-H subfamily.</text>
</comment>
<sequence length="712" mass="79675">MSKRRVSLLTVNSFASLSHVCTSIGCTNSIKAPSVVNNFSTAIERSELQYSGGCDIEYSNEHHPTSIGSRRETQNVLDVVQKPNGSYLSSNEGPTVSPESVVRKDQVGQNGTFCGFHGQNYGSWWHSQGGSYQNFNGNNWQRSMNGNQNDPVGRIENFGEYYRHNGKYFQQKESVVPVLNSTSVENNSNGVYGGNRNMQNPYKPYQERLQGVAQNPHGLHLQGNSETPGQSIGYAQNFQKHNGPSDHFIGSVGMYQPGAGQYQQNLNSGQFQQNVNIGQYQPNSSNIQNGVVAHQVLDNAKAQGQSAGSSESSPYKGTLEELDDFCKEQKVKEAIDVLHLLQKQHILVDVPRLLQLMQECGEAKALGEAKVVHDYIARSTPTFDLGTYNKILEMYGKCGAMSYAFDVFYKMKETNSTSWHTMITWLAKNGLGEDAVDLFSQFKQAGMKPDAQMFIGVFSACGVLGDVNEGMLHFDSMKKDYRIVPSMEHYVSVVDMLGSAGYLDEALEFMEKMPMDPSIDVWQTLMDLCRVHGHLELGERCAEVVEQLDPSRLNEQSKAGLIPVKASDLEKEREKRLQSQNILEARSKVHEYRAGDRSHPEHEKIYALLNRLKAQMKEAGYVPETRFVLHDVDQESKEEAILAHSEKLATAYGLLSSPARAPIRILKNLRVCGDCHNALKIISKLVGRELIMRDAKRFHHMKDGVCSCRDYW</sequence>
<keyword evidence="3" id="KW-0677">Repeat</keyword>
<dbReference type="Pfam" id="PF14432">
    <property type="entry name" value="DYW_deaminase"/>
    <property type="match status" value="1"/>
</dbReference>
<keyword evidence="5" id="KW-0496">Mitochondrion</keyword>
<dbReference type="AlphaFoldDB" id="A0A2P2LYX7"/>
<proteinExistence type="inferred from homology"/>
<dbReference type="FunFam" id="1.25.40.10:FF:000503">
    <property type="entry name" value="Pentatricopeptide repeat-containing protein, mitochondrial"/>
    <property type="match status" value="1"/>
</dbReference>